<dbReference type="NCBIfam" id="NF001810">
    <property type="entry name" value="PRK00529.1"/>
    <property type="match status" value="1"/>
</dbReference>
<evidence type="ECO:0000256" key="5">
    <source>
        <dbReference type="ARBA" id="ARBA00022768"/>
    </source>
</evidence>
<evidence type="ECO:0000256" key="7">
    <source>
        <dbReference type="ARBA" id="ARBA00025469"/>
    </source>
</evidence>
<dbReference type="InterPro" id="IPR014722">
    <property type="entry name" value="Rib_uL2_dom2"/>
</dbReference>
<dbReference type="Pfam" id="PF08207">
    <property type="entry name" value="EFP_N"/>
    <property type="match status" value="1"/>
</dbReference>
<dbReference type="Gene3D" id="2.30.30.30">
    <property type="match status" value="1"/>
</dbReference>
<dbReference type="Pfam" id="PF09285">
    <property type="entry name" value="Elong-fact-P_C"/>
    <property type="match status" value="1"/>
</dbReference>
<accession>A0A934JZJ8</accession>
<evidence type="ECO:0000256" key="3">
    <source>
        <dbReference type="ARBA" id="ARBA00009479"/>
    </source>
</evidence>
<dbReference type="InterPro" id="IPR020599">
    <property type="entry name" value="Transl_elong_fac_P/YeiP"/>
</dbReference>
<dbReference type="PANTHER" id="PTHR30053">
    <property type="entry name" value="ELONGATION FACTOR P"/>
    <property type="match status" value="1"/>
</dbReference>
<dbReference type="GO" id="GO:0003746">
    <property type="term" value="F:translation elongation factor activity"/>
    <property type="evidence" value="ECO:0007669"/>
    <property type="project" value="UniProtKB-UniRule"/>
</dbReference>
<comment type="caution">
    <text evidence="13">The sequence shown here is derived from an EMBL/GenBank/DDBJ whole genome shotgun (WGS) entry which is preliminary data.</text>
</comment>
<dbReference type="EMBL" id="JAEKNR010000036">
    <property type="protein sequence ID" value="MBJ7597069.1"/>
    <property type="molecule type" value="Genomic_DNA"/>
</dbReference>
<dbReference type="InterPro" id="IPR001059">
    <property type="entry name" value="Transl_elong_P/YeiP_cen"/>
</dbReference>
<protein>
    <recommendedName>
        <fullName evidence="8 9">Elongation factor P</fullName>
        <shortName evidence="8">EF-P</shortName>
    </recommendedName>
</protein>
<dbReference type="PIRSF" id="PIRSF005901">
    <property type="entry name" value="EF-P"/>
    <property type="match status" value="1"/>
</dbReference>
<dbReference type="CDD" id="cd04470">
    <property type="entry name" value="S1_EF-P_repeat_1"/>
    <property type="match status" value="1"/>
</dbReference>
<dbReference type="InterPro" id="IPR015365">
    <property type="entry name" value="Elong-fact-P_C"/>
</dbReference>
<evidence type="ECO:0000313" key="13">
    <source>
        <dbReference type="EMBL" id="MBJ7597069.1"/>
    </source>
</evidence>
<name>A0A934JZJ8_9BACT</name>
<proteinExistence type="inferred from homology"/>
<comment type="similarity">
    <text evidence="3 8 10">Belongs to the elongation factor P family.</text>
</comment>
<dbReference type="InterPro" id="IPR012340">
    <property type="entry name" value="NA-bd_OB-fold"/>
</dbReference>
<dbReference type="RefSeq" id="WP_338199007.1">
    <property type="nucleotide sequence ID" value="NZ_JAEKNR010000036.1"/>
</dbReference>
<dbReference type="Proteomes" id="UP000612893">
    <property type="component" value="Unassembled WGS sequence"/>
</dbReference>
<dbReference type="FunFam" id="2.40.50.140:FF:000009">
    <property type="entry name" value="Elongation factor P"/>
    <property type="match status" value="1"/>
</dbReference>
<comment type="pathway">
    <text evidence="2 8">Protein biosynthesis; polypeptide chain elongation.</text>
</comment>
<dbReference type="Pfam" id="PF01132">
    <property type="entry name" value="EFP"/>
    <property type="match status" value="1"/>
</dbReference>
<dbReference type="PROSITE" id="PS01275">
    <property type="entry name" value="EFP"/>
    <property type="match status" value="1"/>
</dbReference>
<evidence type="ECO:0000256" key="9">
    <source>
        <dbReference type="NCBIfam" id="TIGR00038"/>
    </source>
</evidence>
<dbReference type="FunFam" id="2.40.50.140:FF:000004">
    <property type="entry name" value="Elongation factor P"/>
    <property type="match status" value="1"/>
</dbReference>
<comment type="subcellular location">
    <subcellularLocation>
        <location evidence="1 8">Cytoplasm</location>
    </subcellularLocation>
</comment>
<dbReference type="SUPFAM" id="SSF50249">
    <property type="entry name" value="Nucleic acid-binding proteins"/>
    <property type="match status" value="2"/>
</dbReference>
<dbReference type="SMART" id="SM00841">
    <property type="entry name" value="Elong-fact-P_C"/>
    <property type="match status" value="1"/>
</dbReference>
<gene>
    <name evidence="8 13" type="primary">efp</name>
    <name evidence="13" type="ORF">JF922_03145</name>
</gene>
<dbReference type="Gene3D" id="2.40.50.140">
    <property type="entry name" value="Nucleic acid-binding proteins"/>
    <property type="match status" value="2"/>
</dbReference>
<dbReference type="FunFam" id="2.30.30.30:FF:000003">
    <property type="entry name" value="Elongation factor P"/>
    <property type="match status" value="1"/>
</dbReference>
<dbReference type="InterPro" id="IPR011768">
    <property type="entry name" value="Transl_elongation_fac_P"/>
</dbReference>
<evidence type="ECO:0000256" key="4">
    <source>
        <dbReference type="ARBA" id="ARBA00022490"/>
    </source>
</evidence>
<evidence type="ECO:0000256" key="10">
    <source>
        <dbReference type="RuleBase" id="RU004389"/>
    </source>
</evidence>
<evidence type="ECO:0000256" key="1">
    <source>
        <dbReference type="ARBA" id="ARBA00004496"/>
    </source>
</evidence>
<feature type="domain" description="Elongation factor P C-terminal" evidence="11">
    <location>
        <begin position="129"/>
        <end position="184"/>
    </location>
</feature>
<dbReference type="NCBIfam" id="TIGR00038">
    <property type="entry name" value="efp"/>
    <property type="match status" value="1"/>
</dbReference>
<organism evidence="13 14">
    <name type="scientific">Candidatus Nephthysia bennettiae</name>
    <dbReference type="NCBI Taxonomy" id="3127016"/>
    <lineage>
        <taxon>Bacteria</taxon>
        <taxon>Bacillati</taxon>
        <taxon>Candidatus Dormiibacterota</taxon>
        <taxon>Candidatus Dormibacteria</taxon>
        <taxon>Candidatus Dormibacterales</taxon>
        <taxon>Candidatus Dormibacteraceae</taxon>
        <taxon>Candidatus Nephthysia</taxon>
    </lineage>
</organism>
<sequence length="186" mass="20454">MIEAGHLRTGSTIVRNGELFQVLSFDHVVLGRGRAIVRTKLKNLSSAAVTTETFRPEEKFSAARIERKEAQYLYRDGDAFVMMDTATFEQYPVAADIVGDAANWLNEGNAIFLSMFDDRIIGVELPIAVELEVTYTEPGFKGDTATGGTKPATVQTGATVDVPLFVNTGERILVDTRTGRYMERLG</sequence>
<feature type="domain" description="Translation elongation factor P/YeiP central" evidence="12">
    <location>
        <begin position="67"/>
        <end position="121"/>
    </location>
</feature>
<evidence type="ECO:0000256" key="2">
    <source>
        <dbReference type="ARBA" id="ARBA00004815"/>
    </source>
</evidence>
<reference evidence="13" key="1">
    <citation type="submission" date="2020-10" db="EMBL/GenBank/DDBJ databases">
        <title>Ca. Dormibacterota MAGs.</title>
        <authorList>
            <person name="Montgomery K."/>
        </authorList>
    </citation>
    <scope>NUCLEOTIDE SEQUENCE [LARGE SCALE GENOMIC DNA]</scope>
    <source>
        <strain evidence="13">SC8812_S17_10</strain>
    </source>
</reference>
<evidence type="ECO:0000313" key="14">
    <source>
        <dbReference type="Proteomes" id="UP000612893"/>
    </source>
</evidence>
<dbReference type="AlphaFoldDB" id="A0A934JZJ8"/>
<dbReference type="InterPro" id="IPR013185">
    <property type="entry name" value="Transl_elong_KOW-like"/>
</dbReference>
<keyword evidence="5 8" id="KW-0251">Elongation factor</keyword>
<dbReference type="InterPro" id="IPR013852">
    <property type="entry name" value="Transl_elong_P/YeiP_CS"/>
</dbReference>
<dbReference type="SMART" id="SM01185">
    <property type="entry name" value="EFP"/>
    <property type="match status" value="1"/>
</dbReference>
<comment type="function">
    <text evidence="7 8">Involved in peptide bond synthesis. Stimulates efficient translation and peptide-bond synthesis on native or reconstituted 70S ribosomes in vitro. Probably functions indirectly by altering the affinity of the ribosome for aminoacyl-tRNA, thus increasing their reactivity as acceptors for peptidyl transferase.</text>
</comment>
<evidence type="ECO:0000256" key="6">
    <source>
        <dbReference type="ARBA" id="ARBA00022917"/>
    </source>
</evidence>
<keyword evidence="6 8" id="KW-0648">Protein biosynthesis</keyword>
<dbReference type="CDD" id="cd05794">
    <property type="entry name" value="S1_EF-P_repeat_2"/>
    <property type="match status" value="1"/>
</dbReference>
<dbReference type="InterPro" id="IPR008991">
    <property type="entry name" value="Translation_prot_SH3-like_sf"/>
</dbReference>
<keyword evidence="4 8" id="KW-0963">Cytoplasm</keyword>
<dbReference type="PANTHER" id="PTHR30053:SF12">
    <property type="entry name" value="ELONGATION FACTOR P (EF-P) FAMILY PROTEIN"/>
    <property type="match status" value="1"/>
</dbReference>
<dbReference type="GO" id="GO:0005829">
    <property type="term" value="C:cytosol"/>
    <property type="evidence" value="ECO:0007669"/>
    <property type="project" value="UniProtKB-ARBA"/>
</dbReference>
<dbReference type="SUPFAM" id="SSF50104">
    <property type="entry name" value="Translation proteins SH3-like domain"/>
    <property type="match status" value="1"/>
</dbReference>
<evidence type="ECO:0000256" key="8">
    <source>
        <dbReference type="HAMAP-Rule" id="MF_00141"/>
    </source>
</evidence>
<evidence type="ECO:0000259" key="12">
    <source>
        <dbReference type="SMART" id="SM01185"/>
    </source>
</evidence>
<keyword evidence="14" id="KW-1185">Reference proteome</keyword>
<dbReference type="HAMAP" id="MF_00141">
    <property type="entry name" value="EF_P"/>
    <property type="match status" value="1"/>
</dbReference>
<evidence type="ECO:0000259" key="11">
    <source>
        <dbReference type="SMART" id="SM00841"/>
    </source>
</evidence>